<keyword evidence="6" id="KW-1185">Reference proteome</keyword>
<keyword evidence="4" id="KW-0808">Transferase</keyword>
<dbReference type="InterPro" id="IPR050271">
    <property type="entry name" value="UDP-glycosyltransferase"/>
</dbReference>
<dbReference type="Gene3D" id="3.40.50.2000">
    <property type="entry name" value="Glycogen Phosphorylase B"/>
    <property type="match status" value="1"/>
</dbReference>
<dbReference type="Pfam" id="PF00201">
    <property type="entry name" value="UDPGT"/>
    <property type="match status" value="1"/>
</dbReference>
<evidence type="ECO:0000256" key="3">
    <source>
        <dbReference type="ARBA" id="ARBA00022676"/>
    </source>
</evidence>
<dbReference type="SUPFAM" id="SSF53756">
    <property type="entry name" value="UDP-Glycosyltransferase/glycogen phosphorylase"/>
    <property type="match status" value="1"/>
</dbReference>
<evidence type="ECO:0000256" key="2">
    <source>
        <dbReference type="ARBA" id="ARBA00012544"/>
    </source>
</evidence>
<evidence type="ECO:0000256" key="5">
    <source>
        <dbReference type="ARBA" id="ARBA00047475"/>
    </source>
</evidence>
<name>A0A915CL92_9BILA</name>
<dbReference type="WBParaSite" id="jg10321">
    <property type="protein sequence ID" value="jg10321"/>
    <property type="gene ID" value="jg10321"/>
</dbReference>
<comment type="similarity">
    <text evidence="1">Belongs to the UDP-glycosyltransferase family.</text>
</comment>
<dbReference type="Proteomes" id="UP000887574">
    <property type="component" value="Unplaced"/>
</dbReference>
<dbReference type="CDD" id="cd03784">
    <property type="entry name" value="GT1_Gtf-like"/>
    <property type="match status" value="1"/>
</dbReference>
<comment type="catalytic activity">
    <reaction evidence="5">
        <text>glucuronate acceptor + UDP-alpha-D-glucuronate = acceptor beta-D-glucuronoside + UDP + H(+)</text>
        <dbReference type="Rhea" id="RHEA:21032"/>
        <dbReference type="ChEBI" id="CHEBI:15378"/>
        <dbReference type="ChEBI" id="CHEBI:58052"/>
        <dbReference type="ChEBI" id="CHEBI:58223"/>
        <dbReference type="ChEBI" id="CHEBI:132367"/>
        <dbReference type="ChEBI" id="CHEBI:132368"/>
        <dbReference type="EC" id="2.4.1.17"/>
    </reaction>
</comment>
<sequence>MQFHCSYVTNLWAPSLNELCEPYAYNINQPIFQAAFGSDFPSLRDIVKNVSLLFINSNPFYDFPKPISNKVIYIGGIVESKNKPLTQEFQTIFQNTKSGVVLLSFGTFADSALMPDIIKKAFFQAFAHFSTYDFIWKLDVNANDTEALKNAPNVHAYKWTDQKAILAHPKTKAFITHCGANSMSESTLNGVPMLGFHY</sequence>
<evidence type="ECO:0000313" key="6">
    <source>
        <dbReference type="Proteomes" id="UP000887574"/>
    </source>
</evidence>
<evidence type="ECO:0000313" key="7">
    <source>
        <dbReference type="WBParaSite" id="jg10321"/>
    </source>
</evidence>
<dbReference type="PANTHER" id="PTHR48043">
    <property type="entry name" value="EG:EG0003.4 PROTEIN-RELATED"/>
    <property type="match status" value="1"/>
</dbReference>
<protein>
    <recommendedName>
        <fullName evidence="2">glucuronosyltransferase</fullName>
        <ecNumber evidence="2">2.4.1.17</ecNumber>
    </recommendedName>
</protein>
<evidence type="ECO:0000256" key="4">
    <source>
        <dbReference type="ARBA" id="ARBA00022679"/>
    </source>
</evidence>
<reference evidence="7" key="1">
    <citation type="submission" date="2022-11" db="UniProtKB">
        <authorList>
            <consortium name="WormBaseParasite"/>
        </authorList>
    </citation>
    <scope>IDENTIFICATION</scope>
</reference>
<dbReference type="EC" id="2.4.1.17" evidence="2"/>
<proteinExistence type="inferred from homology"/>
<dbReference type="InterPro" id="IPR002213">
    <property type="entry name" value="UDP_glucos_trans"/>
</dbReference>
<organism evidence="6 7">
    <name type="scientific">Ditylenchus dipsaci</name>
    <dbReference type="NCBI Taxonomy" id="166011"/>
    <lineage>
        <taxon>Eukaryota</taxon>
        <taxon>Metazoa</taxon>
        <taxon>Ecdysozoa</taxon>
        <taxon>Nematoda</taxon>
        <taxon>Chromadorea</taxon>
        <taxon>Rhabditida</taxon>
        <taxon>Tylenchina</taxon>
        <taxon>Tylenchomorpha</taxon>
        <taxon>Sphaerularioidea</taxon>
        <taxon>Anguinidae</taxon>
        <taxon>Anguininae</taxon>
        <taxon>Ditylenchus</taxon>
    </lineage>
</organism>
<dbReference type="AlphaFoldDB" id="A0A915CL92"/>
<dbReference type="PANTHER" id="PTHR48043:SF145">
    <property type="entry name" value="FI06409P-RELATED"/>
    <property type="match status" value="1"/>
</dbReference>
<accession>A0A915CL92</accession>
<keyword evidence="3" id="KW-0328">Glycosyltransferase</keyword>
<dbReference type="GO" id="GO:0015020">
    <property type="term" value="F:glucuronosyltransferase activity"/>
    <property type="evidence" value="ECO:0007669"/>
    <property type="project" value="UniProtKB-EC"/>
</dbReference>
<evidence type="ECO:0000256" key="1">
    <source>
        <dbReference type="ARBA" id="ARBA00009995"/>
    </source>
</evidence>